<reference evidence="1 2" key="1">
    <citation type="journal article" date="2019" name="Sci. Rep.">
        <title>Orb-weaving spider Araneus ventricosus genome elucidates the spidroin gene catalogue.</title>
        <authorList>
            <person name="Kono N."/>
            <person name="Nakamura H."/>
            <person name="Ohtoshi R."/>
            <person name="Moran D.A.P."/>
            <person name="Shinohara A."/>
            <person name="Yoshida Y."/>
            <person name="Fujiwara M."/>
            <person name="Mori M."/>
            <person name="Tomita M."/>
            <person name="Arakawa K."/>
        </authorList>
    </citation>
    <scope>NUCLEOTIDE SEQUENCE [LARGE SCALE GENOMIC DNA]</scope>
</reference>
<keyword evidence="2" id="KW-1185">Reference proteome</keyword>
<comment type="caution">
    <text evidence="1">The sequence shown here is derived from an EMBL/GenBank/DDBJ whole genome shotgun (WGS) entry which is preliminary data.</text>
</comment>
<gene>
    <name evidence="1" type="ORF">AVEN_195113_1</name>
</gene>
<proteinExistence type="predicted"/>
<protein>
    <submittedName>
        <fullName evidence="1">Uncharacterized protein</fullName>
    </submittedName>
</protein>
<evidence type="ECO:0000313" key="2">
    <source>
        <dbReference type="Proteomes" id="UP000499080"/>
    </source>
</evidence>
<dbReference type="EMBL" id="BGPR01000077">
    <property type="protein sequence ID" value="GBL91221.1"/>
    <property type="molecule type" value="Genomic_DNA"/>
</dbReference>
<organism evidence="1 2">
    <name type="scientific">Araneus ventricosus</name>
    <name type="common">Orbweaver spider</name>
    <name type="synonym">Epeira ventricosa</name>
    <dbReference type="NCBI Taxonomy" id="182803"/>
    <lineage>
        <taxon>Eukaryota</taxon>
        <taxon>Metazoa</taxon>
        <taxon>Ecdysozoa</taxon>
        <taxon>Arthropoda</taxon>
        <taxon>Chelicerata</taxon>
        <taxon>Arachnida</taxon>
        <taxon>Araneae</taxon>
        <taxon>Araneomorphae</taxon>
        <taxon>Entelegynae</taxon>
        <taxon>Araneoidea</taxon>
        <taxon>Araneidae</taxon>
        <taxon>Araneus</taxon>
    </lineage>
</organism>
<accession>A0A4Y2BG30</accession>
<name>A0A4Y2BG30_ARAVE</name>
<dbReference type="AlphaFoldDB" id="A0A4Y2BG30"/>
<dbReference type="OrthoDB" id="10451991at2759"/>
<evidence type="ECO:0000313" key="1">
    <source>
        <dbReference type="EMBL" id="GBL91221.1"/>
    </source>
</evidence>
<sequence length="94" mass="10911">MEVIVLIESAELDSRKSVQYVAMNPQKEENVNLHLIGLPLGFNQHHKLPPHVKRTCKIRAAIRESYLNFMTFFLQLYWIFGKVVTKRNSNGDPT</sequence>
<dbReference type="Proteomes" id="UP000499080">
    <property type="component" value="Unassembled WGS sequence"/>
</dbReference>